<reference evidence="6 7" key="1">
    <citation type="journal article" date="2016" name="Nat. Commun.">
        <title>Thousands of microbial genomes shed light on interconnected biogeochemical processes in an aquifer system.</title>
        <authorList>
            <person name="Anantharaman K."/>
            <person name="Brown C.T."/>
            <person name="Hug L.A."/>
            <person name="Sharon I."/>
            <person name="Castelle C.J."/>
            <person name="Probst A.J."/>
            <person name="Thomas B.C."/>
            <person name="Singh A."/>
            <person name="Wilkins M.J."/>
            <person name="Karaoz U."/>
            <person name="Brodie E.L."/>
            <person name="Williams K.H."/>
            <person name="Hubbard S.S."/>
            <person name="Banfield J.F."/>
        </authorList>
    </citation>
    <scope>NUCLEOTIDE SEQUENCE [LARGE SCALE GENOMIC DNA]</scope>
</reference>
<dbReference type="HAMAP" id="MF_01151">
    <property type="entry name" value="GrpE"/>
    <property type="match status" value="1"/>
</dbReference>
<dbReference type="Proteomes" id="UP000178184">
    <property type="component" value="Unassembled WGS sequence"/>
</dbReference>
<comment type="function">
    <text evidence="3">Participates actively in the response to hyperosmotic and heat shock by preventing the aggregation of stress-denatured proteins, in association with DnaK and GrpE. It is the nucleotide exchange factor for DnaK and may function as a thermosensor. Unfolded proteins bind initially to DnaJ; upon interaction with the DnaJ-bound protein, DnaK hydrolyzes its bound ATP, resulting in the formation of a stable complex. GrpE releases ADP from DnaK; ATP binding to DnaK triggers the release of the substrate protein, thus completing the reaction cycle. Several rounds of ATP-dependent interactions between DnaJ, DnaK and GrpE are required for fully efficient folding.</text>
</comment>
<proteinExistence type="inferred from homology"/>
<keyword evidence="3" id="KW-0963">Cytoplasm</keyword>
<comment type="caution">
    <text evidence="6">The sequence shown here is derived from an EMBL/GenBank/DDBJ whole genome shotgun (WGS) entry which is preliminary data.</text>
</comment>
<dbReference type="PANTHER" id="PTHR21237:SF23">
    <property type="entry name" value="GRPE PROTEIN HOMOLOG, MITOCHONDRIAL"/>
    <property type="match status" value="1"/>
</dbReference>
<evidence type="ECO:0000256" key="5">
    <source>
        <dbReference type="SAM" id="MobiDB-lite"/>
    </source>
</evidence>
<dbReference type="AlphaFoldDB" id="A0A1F6WQQ5"/>
<evidence type="ECO:0000256" key="2">
    <source>
        <dbReference type="ARBA" id="ARBA00023186"/>
    </source>
</evidence>
<keyword evidence="3" id="KW-0346">Stress response</keyword>
<dbReference type="GO" id="GO:0051082">
    <property type="term" value="F:unfolded protein binding"/>
    <property type="evidence" value="ECO:0007669"/>
    <property type="project" value="TreeGrafter"/>
</dbReference>
<dbReference type="InterPro" id="IPR013805">
    <property type="entry name" value="GrpE_CC"/>
</dbReference>
<evidence type="ECO:0000256" key="3">
    <source>
        <dbReference type="HAMAP-Rule" id="MF_01151"/>
    </source>
</evidence>
<protein>
    <recommendedName>
        <fullName evidence="3">Protein GrpE</fullName>
    </recommendedName>
    <alternativeName>
        <fullName evidence="3">HSP-70 cofactor</fullName>
    </alternativeName>
</protein>
<dbReference type="SUPFAM" id="SSF51064">
    <property type="entry name" value="Head domain of nucleotide exchange factor GrpE"/>
    <property type="match status" value="1"/>
</dbReference>
<evidence type="ECO:0000256" key="4">
    <source>
        <dbReference type="RuleBase" id="RU004478"/>
    </source>
</evidence>
<dbReference type="GO" id="GO:0042803">
    <property type="term" value="F:protein homodimerization activity"/>
    <property type="evidence" value="ECO:0007669"/>
    <property type="project" value="InterPro"/>
</dbReference>
<dbReference type="GO" id="GO:0005737">
    <property type="term" value="C:cytoplasm"/>
    <property type="evidence" value="ECO:0007669"/>
    <property type="project" value="UniProtKB-SubCell"/>
</dbReference>
<dbReference type="Pfam" id="PF01025">
    <property type="entry name" value="GrpE"/>
    <property type="match status" value="1"/>
</dbReference>
<dbReference type="SUPFAM" id="SSF58014">
    <property type="entry name" value="Coiled-coil domain of nucleotide exchange factor GrpE"/>
    <property type="match status" value="1"/>
</dbReference>
<keyword evidence="2 3" id="KW-0143">Chaperone</keyword>
<dbReference type="GO" id="GO:0051087">
    <property type="term" value="F:protein-folding chaperone binding"/>
    <property type="evidence" value="ECO:0007669"/>
    <property type="project" value="InterPro"/>
</dbReference>
<dbReference type="STRING" id="1801764.A2903_00625"/>
<dbReference type="Gene3D" id="3.90.20.20">
    <property type="match status" value="1"/>
</dbReference>
<name>A0A1F6WQQ5_9BACT</name>
<accession>A0A1F6WQQ5</accession>
<dbReference type="GO" id="GO:0000774">
    <property type="term" value="F:adenyl-nucleotide exchange factor activity"/>
    <property type="evidence" value="ECO:0007669"/>
    <property type="project" value="InterPro"/>
</dbReference>
<organism evidence="6 7">
    <name type="scientific">Candidatus Nomurabacteria bacterium RIFCSPLOWO2_01_FULL_33_17</name>
    <dbReference type="NCBI Taxonomy" id="1801764"/>
    <lineage>
        <taxon>Bacteria</taxon>
        <taxon>Candidatus Nomuraibacteriota</taxon>
    </lineage>
</organism>
<evidence type="ECO:0000313" key="6">
    <source>
        <dbReference type="EMBL" id="OGI84201.1"/>
    </source>
</evidence>
<feature type="region of interest" description="Disordered" evidence="5">
    <location>
        <begin position="1"/>
        <end position="53"/>
    </location>
</feature>
<comment type="subunit">
    <text evidence="3">Homodimer.</text>
</comment>
<dbReference type="EMBL" id="MFUO01000006">
    <property type="protein sequence ID" value="OGI84201.1"/>
    <property type="molecule type" value="Genomic_DNA"/>
</dbReference>
<sequence length="203" mass="23191">MNDNEEIAKQDEIFSHDDSNESFSDDVEFVADEENSGGSALSGESKLQKSKEKIEKLTSEKDEYLLNWQKERADFVNYKREEDVRLNRARAIGFERGLEGVIKMLDTFDMAMVNKDSWSSVDANWRMGVEYIYNEGLKFLQDSGIEIIEPTLTSAVDPNIHESVETIDTNDEKLDHTVASVIQKGYRTSEYVIRPAKVAVYTL</sequence>
<feature type="compositionally biased region" description="Acidic residues" evidence="5">
    <location>
        <begin position="23"/>
        <end position="35"/>
    </location>
</feature>
<dbReference type="GO" id="GO:0006457">
    <property type="term" value="P:protein folding"/>
    <property type="evidence" value="ECO:0007669"/>
    <property type="project" value="InterPro"/>
</dbReference>
<dbReference type="Gene3D" id="2.30.22.10">
    <property type="entry name" value="Head domain of nucleotide exchange factor GrpE"/>
    <property type="match status" value="1"/>
</dbReference>
<dbReference type="InterPro" id="IPR009012">
    <property type="entry name" value="GrpE_head"/>
</dbReference>
<dbReference type="PANTHER" id="PTHR21237">
    <property type="entry name" value="GRPE PROTEIN"/>
    <property type="match status" value="1"/>
</dbReference>
<evidence type="ECO:0000313" key="7">
    <source>
        <dbReference type="Proteomes" id="UP000178184"/>
    </source>
</evidence>
<evidence type="ECO:0000256" key="1">
    <source>
        <dbReference type="ARBA" id="ARBA00009054"/>
    </source>
</evidence>
<comment type="similarity">
    <text evidence="1 3 4">Belongs to the GrpE family.</text>
</comment>
<feature type="compositionally biased region" description="Basic and acidic residues" evidence="5">
    <location>
        <begin position="1"/>
        <end position="19"/>
    </location>
</feature>
<comment type="subcellular location">
    <subcellularLocation>
        <location evidence="3">Cytoplasm</location>
    </subcellularLocation>
</comment>
<dbReference type="InterPro" id="IPR000740">
    <property type="entry name" value="GrpE"/>
</dbReference>
<dbReference type="PRINTS" id="PR00773">
    <property type="entry name" value="GRPEPROTEIN"/>
</dbReference>
<gene>
    <name evidence="3" type="primary">grpE</name>
    <name evidence="6" type="ORF">A2903_00625</name>
</gene>